<dbReference type="Gene3D" id="3.40.50.2300">
    <property type="match status" value="1"/>
</dbReference>
<dbReference type="InterPro" id="IPR011712">
    <property type="entry name" value="Sig_transdc_His_kin_sub3_dim/P"/>
</dbReference>
<evidence type="ECO:0000256" key="3">
    <source>
        <dbReference type="ARBA" id="ARBA00023012"/>
    </source>
</evidence>
<name>A0ABY8SUX8_9BURK</name>
<feature type="modified residue" description="4-aspartylphosphate" evidence="4">
    <location>
        <position position="73"/>
    </location>
</feature>
<dbReference type="InterPro" id="IPR005467">
    <property type="entry name" value="His_kinase_dom"/>
</dbReference>
<feature type="domain" description="Response regulatory" evidence="7">
    <location>
        <begin position="22"/>
        <end position="138"/>
    </location>
</feature>
<protein>
    <submittedName>
        <fullName evidence="8">Histidine kinase</fullName>
    </submittedName>
</protein>
<dbReference type="SUPFAM" id="SSF55874">
    <property type="entry name" value="ATPase domain of HSP90 chaperone/DNA topoisomerase II/histidine kinase"/>
    <property type="match status" value="1"/>
</dbReference>
<dbReference type="InterPro" id="IPR003594">
    <property type="entry name" value="HATPase_dom"/>
</dbReference>
<dbReference type="SMART" id="SM00448">
    <property type="entry name" value="REC"/>
    <property type="match status" value="1"/>
</dbReference>
<dbReference type="EMBL" id="CP125947">
    <property type="protein sequence ID" value="WHS66041.1"/>
    <property type="molecule type" value="Genomic_DNA"/>
</dbReference>
<dbReference type="PANTHER" id="PTHR24421:SF58">
    <property type="entry name" value="SIGNAL TRANSDUCTION HISTIDINE-PROTEIN KINASE_PHOSPHATASE UHPB"/>
    <property type="match status" value="1"/>
</dbReference>
<evidence type="ECO:0000313" key="8">
    <source>
        <dbReference type="EMBL" id="WHS66041.1"/>
    </source>
</evidence>
<accession>A0ABY8SUX8</accession>
<dbReference type="InterPro" id="IPR011006">
    <property type="entry name" value="CheY-like_superfamily"/>
</dbReference>
<evidence type="ECO:0000256" key="5">
    <source>
        <dbReference type="SAM" id="Coils"/>
    </source>
</evidence>
<dbReference type="Pfam" id="PF02518">
    <property type="entry name" value="HATPase_c"/>
    <property type="match status" value="1"/>
</dbReference>
<dbReference type="CDD" id="cd16917">
    <property type="entry name" value="HATPase_UhpB-NarQ-NarX-like"/>
    <property type="match status" value="1"/>
</dbReference>
<dbReference type="SUPFAM" id="SSF52172">
    <property type="entry name" value="CheY-like"/>
    <property type="match status" value="1"/>
</dbReference>
<gene>
    <name evidence="8" type="ORF">QMY55_02460</name>
</gene>
<dbReference type="Gene3D" id="1.20.5.1930">
    <property type="match status" value="1"/>
</dbReference>
<dbReference type="RefSeq" id="WP_283487133.1">
    <property type="nucleotide sequence ID" value="NZ_CP125947.1"/>
</dbReference>
<dbReference type="PROSITE" id="PS50110">
    <property type="entry name" value="RESPONSE_REGULATORY"/>
    <property type="match status" value="1"/>
</dbReference>
<dbReference type="InterPro" id="IPR036890">
    <property type="entry name" value="HATPase_C_sf"/>
</dbReference>
<proteinExistence type="predicted"/>
<evidence type="ECO:0000259" key="6">
    <source>
        <dbReference type="PROSITE" id="PS50109"/>
    </source>
</evidence>
<dbReference type="Gene3D" id="3.30.565.10">
    <property type="entry name" value="Histidine kinase-like ATPase, C-terminal domain"/>
    <property type="match status" value="1"/>
</dbReference>
<sequence length="373" mass="41454">MFQNVSNDSALGYEQSQEQRVKILHIEDSPADQTLARLSLKRGQLPCLLTTVDSLQATEAALQAQNFDLILADYHLPGFTALDVWELVRRLPEHPPFVLLSGAIGESAAVDIMRLGISDYLLKDQIASLPHVVKRALEVHEARRARRRAMQELAASEKRLAELTEHLHTSIEQERAGISREIHDDIGGSLTAVKFDLAWIRRNSPEGGLREHAQSALQMLEHALGASQRIMQNLRPPVLDQGLLPAIQWLVQDFERRTGIPARLDVRCQQAEFAPALQVVVYRTAQEALTNVSKYAQASQVTLDLSDHEDFLTLEVTDDGVGLSPADREKPQSFGLRGLNERARTVQGWLDVSSQPGRGSSIILTIPLTDIKT</sequence>
<evidence type="ECO:0000256" key="2">
    <source>
        <dbReference type="ARBA" id="ARBA00022777"/>
    </source>
</evidence>
<keyword evidence="2 8" id="KW-0418">Kinase</keyword>
<dbReference type="Pfam" id="PF00072">
    <property type="entry name" value="Response_reg"/>
    <property type="match status" value="1"/>
</dbReference>
<reference evidence="8 9" key="1">
    <citation type="submission" date="2023-05" db="EMBL/GenBank/DDBJ databases">
        <authorList>
            <person name="Yin Y."/>
            <person name="Lu Z."/>
        </authorList>
    </citation>
    <scope>NUCLEOTIDE SEQUENCE [LARGE SCALE GENOMIC DNA]</scope>
    <source>
        <strain evidence="8 9">ZM22</strain>
    </source>
</reference>
<feature type="domain" description="Histidine kinase" evidence="6">
    <location>
        <begin position="281"/>
        <end position="370"/>
    </location>
</feature>
<keyword evidence="9" id="KW-1185">Reference proteome</keyword>
<dbReference type="InterPro" id="IPR001789">
    <property type="entry name" value="Sig_transdc_resp-reg_receiver"/>
</dbReference>
<evidence type="ECO:0000256" key="4">
    <source>
        <dbReference type="PROSITE-ProRule" id="PRU00169"/>
    </source>
</evidence>
<keyword evidence="5" id="KW-0175">Coiled coil</keyword>
<keyword evidence="1" id="KW-0808">Transferase</keyword>
<evidence type="ECO:0000256" key="1">
    <source>
        <dbReference type="ARBA" id="ARBA00022679"/>
    </source>
</evidence>
<dbReference type="PROSITE" id="PS50109">
    <property type="entry name" value="HIS_KIN"/>
    <property type="match status" value="1"/>
</dbReference>
<evidence type="ECO:0000259" key="7">
    <source>
        <dbReference type="PROSITE" id="PS50110"/>
    </source>
</evidence>
<dbReference type="SMART" id="SM00387">
    <property type="entry name" value="HATPase_c"/>
    <property type="match status" value="1"/>
</dbReference>
<dbReference type="InterPro" id="IPR050482">
    <property type="entry name" value="Sensor_HK_TwoCompSys"/>
</dbReference>
<keyword evidence="4" id="KW-0597">Phosphoprotein</keyword>
<feature type="coiled-coil region" evidence="5">
    <location>
        <begin position="139"/>
        <end position="166"/>
    </location>
</feature>
<dbReference type="GO" id="GO:0016301">
    <property type="term" value="F:kinase activity"/>
    <property type="evidence" value="ECO:0007669"/>
    <property type="project" value="UniProtKB-KW"/>
</dbReference>
<organism evidence="8 9">
    <name type="scientific">Comamonas resistens</name>
    <dbReference type="NCBI Taxonomy" id="3046670"/>
    <lineage>
        <taxon>Bacteria</taxon>
        <taxon>Pseudomonadati</taxon>
        <taxon>Pseudomonadota</taxon>
        <taxon>Betaproteobacteria</taxon>
        <taxon>Burkholderiales</taxon>
        <taxon>Comamonadaceae</taxon>
        <taxon>Comamonas</taxon>
    </lineage>
</organism>
<dbReference type="Proteomes" id="UP001240697">
    <property type="component" value="Chromosome"/>
</dbReference>
<dbReference type="CDD" id="cd00156">
    <property type="entry name" value="REC"/>
    <property type="match status" value="1"/>
</dbReference>
<evidence type="ECO:0000313" key="9">
    <source>
        <dbReference type="Proteomes" id="UP001240697"/>
    </source>
</evidence>
<keyword evidence="3" id="KW-0902">Two-component regulatory system</keyword>
<dbReference type="Pfam" id="PF07730">
    <property type="entry name" value="HisKA_3"/>
    <property type="match status" value="1"/>
</dbReference>
<dbReference type="PANTHER" id="PTHR24421">
    <property type="entry name" value="NITRATE/NITRITE SENSOR PROTEIN NARX-RELATED"/>
    <property type="match status" value="1"/>
</dbReference>